<dbReference type="InterPro" id="IPR036890">
    <property type="entry name" value="HATPase_C_sf"/>
</dbReference>
<dbReference type="InterPro" id="IPR000014">
    <property type="entry name" value="PAS"/>
</dbReference>
<dbReference type="SMART" id="SM00388">
    <property type="entry name" value="HisKA"/>
    <property type="match status" value="1"/>
</dbReference>
<dbReference type="Proteomes" id="UP000199153">
    <property type="component" value="Unassembled WGS sequence"/>
</dbReference>
<dbReference type="Pfam" id="PF08447">
    <property type="entry name" value="PAS_3"/>
    <property type="match status" value="4"/>
</dbReference>
<dbReference type="InterPro" id="IPR003594">
    <property type="entry name" value="HATPase_dom"/>
</dbReference>
<keyword evidence="11" id="KW-1185">Reference proteome</keyword>
<comment type="catalytic activity">
    <reaction evidence="1">
        <text>ATP + protein L-histidine = ADP + protein N-phospho-L-histidine.</text>
        <dbReference type="EC" id="2.7.13.3"/>
    </reaction>
</comment>
<dbReference type="PRINTS" id="PR00344">
    <property type="entry name" value="BCTRLSENSOR"/>
</dbReference>
<keyword evidence="3" id="KW-0597">Phosphoprotein</keyword>
<dbReference type="Gene3D" id="3.30.565.10">
    <property type="entry name" value="Histidine kinase-like ATPase, C-terminal domain"/>
    <property type="match status" value="1"/>
</dbReference>
<dbReference type="SMART" id="SM00387">
    <property type="entry name" value="HATPase_c"/>
    <property type="match status" value="1"/>
</dbReference>
<evidence type="ECO:0000256" key="5">
    <source>
        <dbReference type="ARBA" id="ARBA00022777"/>
    </source>
</evidence>
<dbReference type="SMART" id="SM00086">
    <property type="entry name" value="PAC"/>
    <property type="match status" value="6"/>
</dbReference>
<dbReference type="GO" id="GO:0000155">
    <property type="term" value="F:phosphorelay sensor kinase activity"/>
    <property type="evidence" value="ECO:0007669"/>
    <property type="project" value="InterPro"/>
</dbReference>
<feature type="domain" description="PAS" evidence="8">
    <location>
        <begin position="409"/>
        <end position="479"/>
    </location>
</feature>
<accession>A0A1I4Z4I8</accession>
<dbReference type="EC" id="2.7.13.3" evidence="2"/>
<evidence type="ECO:0000256" key="3">
    <source>
        <dbReference type="ARBA" id="ARBA00022553"/>
    </source>
</evidence>
<keyword evidence="6" id="KW-0175">Coiled coil</keyword>
<dbReference type="InterPro" id="IPR036097">
    <property type="entry name" value="HisK_dim/P_sf"/>
</dbReference>
<dbReference type="SMART" id="SM00091">
    <property type="entry name" value="PAS"/>
    <property type="match status" value="6"/>
</dbReference>
<feature type="domain" description="PAC" evidence="9">
    <location>
        <begin position="226"/>
        <end position="277"/>
    </location>
</feature>
<dbReference type="RefSeq" id="WP_093406883.1">
    <property type="nucleotide sequence ID" value="NZ_FOVL01000005.1"/>
</dbReference>
<dbReference type="Pfam" id="PF02518">
    <property type="entry name" value="HATPase_c"/>
    <property type="match status" value="1"/>
</dbReference>
<feature type="coiled-coil region" evidence="6">
    <location>
        <begin position="1065"/>
        <end position="1092"/>
    </location>
</feature>
<evidence type="ECO:0000259" key="9">
    <source>
        <dbReference type="PROSITE" id="PS50113"/>
    </source>
</evidence>
<dbReference type="Pfam" id="PF00512">
    <property type="entry name" value="HisKA"/>
    <property type="match status" value="1"/>
</dbReference>
<organism evidence="10 11">
    <name type="scientific">Salegentibacter flavus</name>
    <dbReference type="NCBI Taxonomy" id="287099"/>
    <lineage>
        <taxon>Bacteria</taxon>
        <taxon>Pseudomonadati</taxon>
        <taxon>Bacteroidota</taxon>
        <taxon>Flavobacteriia</taxon>
        <taxon>Flavobacteriales</taxon>
        <taxon>Flavobacteriaceae</taxon>
        <taxon>Salegentibacter</taxon>
    </lineage>
</organism>
<dbReference type="OrthoDB" id="9124519at2"/>
<gene>
    <name evidence="10" type="ORF">SAMN05660413_01090</name>
</gene>
<dbReference type="PANTHER" id="PTHR43304">
    <property type="entry name" value="PHYTOCHROME-LIKE PROTEIN CPH1"/>
    <property type="match status" value="1"/>
</dbReference>
<dbReference type="NCBIfam" id="TIGR00229">
    <property type="entry name" value="sensory_box"/>
    <property type="match status" value="4"/>
</dbReference>
<feature type="domain" description="PAC" evidence="9">
    <location>
        <begin position="893"/>
        <end position="945"/>
    </location>
</feature>
<dbReference type="InterPro" id="IPR005467">
    <property type="entry name" value="His_kinase_dom"/>
</dbReference>
<feature type="domain" description="PAC" evidence="9">
    <location>
        <begin position="604"/>
        <end position="655"/>
    </location>
</feature>
<feature type="coiled-coil region" evidence="6">
    <location>
        <begin position="507"/>
        <end position="541"/>
    </location>
</feature>
<dbReference type="Gene3D" id="2.10.70.100">
    <property type="match status" value="1"/>
</dbReference>
<dbReference type="CDD" id="cd00082">
    <property type="entry name" value="HisKA"/>
    <property type="match status" value="1"/>
</dbReference>
<protein>
    <recommendedName>
        <fullName evidence="2">histidine kinase</fullName>
        <ecNumber evidence="2">2.7.13.3</ecNumber>
    </recommendedName>
</protein>
<reference evidence="10 11" key="1">
    <citation type="submission" date="2016-10" db="EMBL/GenBank/DDBJ databases">
        <authorList>
            <person name="de Groot N.N."/>
        </authorList>
    </citation>
    <scope>NUCLEOTIDE SEQUENCE [LARGE SCALE GENOMIC DNA]</scope>
    <source>
        <strain evidence="10 11">DSM 17794</strain>
    </source>
</reference>
<evidence type="ECO:0000259" key="8">
    <source>
        <dbReference type="PROSITE" id="PS50112"/>
    </source>
</evidence>
<dbReference type="Gene3D" id="3.30.450.20">
    <property type="entry name" value="PAS domain"/>
    <property type="match status" value="7"/>
</dbReference>
<dbReference type="STRING" id="287099.SAMN05660413_01090"/>
<feature type="coiled-coil region" evidence="6">
    <location>
        <begin position="392"/>
        <end position="419"/>
    </location>
</feature>
<feature type="domain" description="PAS" evidence="8">
    <location>
        <begin position="946"/>
        <end position="1018"/>
    </location>
</feature>
<dbReference type="FunFam" id="3.30.565.10:FF:000006">
    <property type="entry name" value="Sensor histidine kinase WalK"/>
    <property type="match status" value="1"/>
</dbReference>
<evidence type="ECO:0000256" key="1">
    <source>
        <dbReference type="ARBA" id="ARBA00000085"/>
    </source>
</evidence>
<dbReference type="PROSITE" id="PS50109">
    <property type="entry name" value="HIS_KIN"/>
    <property type="match status" value="1"/>
</dbReference>
<keyword evidence="5" id="KW-0418">Kinase</keyword>
<dbReference type="InterPro" id="IPR052162">
    <property type="entry name" value="Sensor_kinase/Photoreceptor"/>
</dbReference>
<dbReference type="InterPro" id="IPR003661">
    <property type="entry name" value="HisK_dim/P_dom"/>
</dbReference>
<name>A0A1I4Z4I8_9FLAO</name>
<dbReference type="InterPro" id="IPR035965">
    <property type="entry name" value="PAS-like_dom_sf"/>
</dbReference>
<evidence type="ECO:0000256" key="6">
    <source>
        <dbReference type="SAM" id="Coils"/>
    </source>
</evidence>
<dbReference type="PROSITE" id="PS50112">
    <property type="entry name" value="PAS"/>
    <property type="match status" value="4"/>
</dbReference>
<feature type="domain" description="PAC" evidence="9">
    <location>
        <begin position="1022"/>
        <end position="1074"/>
    </location>
</feature>
<dbReference type="GO" id="GO:0006355">
    <property type="term" value="P:regulation of DNA-templated transcription"/>
    <property type="evidence" value="ECO:0007669"/>
    <property type="project" value="InterPro"/>
</dbReference>
<evidence type="ECO:0000256" key="2">
    <source>
        <dbReference type="ARBA" id="ARBA00012438"/>
    </source>
</evidence>
<dbReference type="SUPFAM" id="SSF55874">
    <property type="entry name" value="ATPase domain of HSP90 chaperone/DNA topoisomerase II/histidine kinase"/>
    <property type="match status" value="1"/>
</dbReference>
<dbReference type="CDD" id="cd00130">
    <property type="entry name" value="PAS"/>
    <property type="match status" value="4"/>
</dbReference>
<proteinExistence type="predicted"/>
<evidence type="ECO:0000313" key="11">
    <source>
        <dbReference type="Proteomes" id="UP000199153"/>
    </source>
</evidence>
<dbReference type="EMBL" id="FOVL01000005">
    <property type="protein sequence ID" value="SFN45206.1"/>
    <property type="molecule type" value="Genomic_DNA"/>
</dbReference>
<dbReference type="InterPro" id="IPR004358">
    <property type="entry name" value="Sig_transdc_His_kin-like_C"/>
</dbReference>
<dbReference type="InterPro" id="IPR000700">
    <property type="entry name" value="PAS-assoc_C"/>
</dbReference>
<dbReference type="InterPro" id="IPR013655">
    <property type="entry name" value="PAS_fold_3"/>
</dbReference>
<evidence type="ECO:0000313" key="10">
    <source>
        <dbReference type="EMBL" id="SFN45206.1"/>
    </source>
</evidence>
<evidence type="ECO:0000256" key="4">
    <source>
        <dbReference type="ARBA" id="ARBA00022679"/>
    </source>
</evidence>
<dbReference type="Pfam" id="PF00989">
    <property type="entry name" value="PAS"/>
    <property type="match status" value="1"/>
</dbReference>
<feature type="domain" description="PAS" evidence="8">
    <location>
        <begin position="531"/>
        <end position="601"/>
    </location>
</feature>
<dbReference type="SUPFAM" id="SSF55785">
    <property type="entry name" value="PYP-like sensor domain (PAS domain)"/>
    <property type="match status" value="7"/>
</dbReference>
<evidence type="ECO:0000259" key="7">
    <source>
        <dbReference type="PROSITE" id="PS50109"/>
    </source>
</evidence>
<feature type="domain" description="Histidine kinase" evidence="7">
    <location>
        <begin position="1099"/>
        <end position="1312"/>
    </location>
</feature>
<dbReference type="Gene3D" id="1.10.287.130">
    <property type="match status" value="1"/>
</dbReference>
<dbReference type="InterPro" id="IPR001610">
    <property type="entry name" value="PAC"/>
</dbReference>
<dbReference type="PROSITE" id="PS50113">
    <property type="entry name" value="PAC"/>
    <property type="match status" value="4"/>
</dbReference>
<dbReference type="Pfam" id="PF13426">
    <property type="entry name" value="PAS_9"/>
    <property type="match status" value="1"/>
</dbReference>
<sequence length="1312" mass="152006">MLPDAILKKLFSIYPSPCLVLEVESSHFKIIEVNELYLETTEISRQDIIGKGIMEVFKGNSGREEEFNNLLRNSLEKTINSGEPHKMKRLRYDLVNEKTGELEERYWDNQNIPVPGDDGEVRHILHCVKDVTEEEISQKREKAAIDSLEENQRILSETQEIAKIGSWSLDLVNNRLRWNGIIKEIHEVAQDYIPVLDEAIDFYKTRKDKDIISQAVNRAIEKAEAFDLELEILTAKGNEKWVRATGRPEFVNGVCTRVYGATQDITSRKITEQRLENINNNIPGVVFRYKLNPDGTDKLMYISKGSEKLWGVSAEDAAKDSKIIWDLHHKEDVESQIKSIQNSAENLSEWRHEWRINHPDGTIRWNRGIGTPKKLEDGSVIWDSVILDITVEKEEQQSKAEAEKALEENRLRLNRIMDQSLDAITIINKDGQFVKTSSAASRLWGYSTAELEGMPFMDLVFSKDKEKTKAASKAIMAGTPMTNFENRYVSKSGKVIPLTWAVSWDEKEELIYAIARDSRERKEAEKQLKLSEQRFKGLVQDGGDLIALLDETGSYLYASPTSVNVLGFEPEDFYDRNAWDFIHPEELERVQGNFGRLENEKRFNISPFRFKHKDGGWRWLETTVTNMMDDPAVQGIVANSRDITQKKYFQDLEHLEKKVLEMNFKKEYSLEAILEFYLQELEKTQEGNWLAIWKLDKKKLENWIVPGLPGELVEEINKSAFSSEFIQKMIREKSPVEIKKWPENSNLSVLMHTYAISSVSRFPVLSSSGKLLGIFSVYAQKGNKDQRIFENTINRTIGLLQLIIEFKQKENDLTRSNQRYELVNKATKDALYDWDIANNNIEWGEGFTKLFGYNSKTNAFPIEKWSEKVHPEDLEETQKSLDVHLSDQRKKKWSKKYRFKNIKGEYIHIIENGYILRDNAGIAYRMIGVLRDVTDLYEYEKELFMSNERFKYLTQATSDAIWDWDLEKDEVYWGEGFETLFGYKHKKLSTDINLWSNSIHPKDIAVAIGSLEKAIAGTKRKWEAEYRFATESGEYKYVYDRGYIVRDQTGKAIRAVGAMQDISKTKEYESSLKSLNDDLKKYAKELEISNAELEQFAYVASHDLQEPLRMVTSFLTQLEKKYSEQLDEKAHTYIHFAVDGAKRMRSIILDLLEFSRVGRSEDKQELIDVNEIISEVKLLCRKEIEDSDAFITTEDLPEIVAPKSPIRQVFQNLISNAIKYRKATMPPKIEIKLEESGKYYVFSIKDNGIGIDPEYFDKIFIIFQRLHQREKFSGTGMGLAVTKKIIENLGGKIWLESKEGEGSIFYFSIFKH</sequence>
<dbReference type="SUPFAM" id="SSF47384">
    <property type="entry name" value="Homodimeric domain of signal transducing histidine kinase"/>
    <property type="match status" value="1"/>
</dbReference>
<feature type="domain" description="PAS" evidence="8">
    <location>
        <begin position="271"/>
        <end position="347"/>
    </location>
</feature>
<dbReference type="InterPro" id="IPR013767">
    <property type="entry name" value="PAS_fold"/>
</dbReference>
<dbReference type="PANTHER" id="PTHR43304:SF1">
    <property type="entry name" value="PAC DOMAIN-CONTAINING PROTEIN"/>
    <property type="match status" value="1"/>
</dbReference>
<keyword evidence="4" id="KW-0808">Transferase</keyword>